<proteinExistence type="predicted"/>
<keyword evidence="3" id="KW-1185">Reference proteome</keyword>
<protein>
    <submittedName>
        <fullName evidence="2">Uncharacterized protein</fullName>
    </submittedName>
</protein>
<evidence type="ECO:0000313" key="3">
    <source>
        <dbReference type="Proteomes" id="UP000619078"/>
    </source>
</evidence>
<accession>A0A926NSL5</accession>
<evidence type="ECO:0000256" key="1">
    <source>
        <dbReference type="SAM" id="MobiDB-lite"/>
    </source>
</evidence>
<organism evidence="2 3">
    <name type="scientific">Mucilaginibacter glaciei</name>
    <dbReference type="NCBI Taxonomy" id="2772109"/>
    <lineage>
        <taxon>Bacteria</taxon>
        <taxon>Pseudomonadati</taxon>
        <taxon>Bacteroidota</taxon>
        <taxon>Sphingobacteriia</taxon>
        <taxon>Sphingobacteriales</taxon>
        <taxon>Sphingobacteriaceae</taxon>
        <taxon>Mucilaginibacter</taxon>
    </lineage>
</organism>
<dbReference type="EMBL" id="JACWMX010000005">
    <property type="protein sequence ID" value="MBD1394262.1"/>
    <property type="molecule type" value="Genomic_DNA"/>
</dbReference>
<feature type="region of interest" description="Disordered" evidence="1">
    <location>
        <begin position="58"/>
        <end position="87"/>
    </location>
</feature>
<dbReference type="RefSeq" id="WP_191163998.1">
    <property type="nucleotide sequence ID" value="NZ_JACWMX010000005.1"/>
</dbReference>
<reference evidence="2" key="1">
    <citation type="submission" date="2020-09" db="EMBL/GenBank/DDBJ databases">
        <title>Novel species of Mucilaginibacter isolated from a glacier on the Tibetan Plateau.</title>
        <authorList>
            <person name="Liu Q."/>
            <person name="Xin Y.-H."/>
        </authorList>
    </citation>
    <scope>NUCLEOTIDE SEQUENCE</scope>
    <source>
        <strain evidence="2">ZB1P21</strain>
    </source>
</reference>
<evidence type="ECO:0000313" key="2">
    <source>
        <dbReference type="EMBL" id="MBD1394262.1"/>
    </source>
</evidence>
<dbReference type="Proteomes" id="UP000619078">
    <property type="component" value="Unassembled WGS sequence"/>
</dbReference>
<name>A0A926NSL5_9SPHI</name>
<comment type="caution">
    <text evidence="2">The sequence shown here is derived from an EMBL/GenBank/DDBJ whole genome shotgun (WGS) entry which is preliminary data.</text>
</comment>
<sequence>MNKEKNTERAKEIFGAYADKDTVYFTSDGQAFLSDSDCRNHAKNLVDKQTMSLERIDVMPSTDSEDDETDLDEKEEGLTEAQIEAQKKEDRQKLEALYAEVIGEEANPDKSDTVLKTAITKKQNADKAKASADADKA</sequence>
<feature type="compositionally biased region" description="Acidic residues" evidence="1">
    <location>
        <begin position="63"/>
        <end position="75"/>
    </location>
</feature>
<dbReference type="AlphaFoldDB" id="A0A926NSL5"/>
<gene>
    <name evidence="2" type="ORF">IDJ76_14225</name>
</gene>